<keyword evidence="1" id="KW-0732">Signal</keyword>
<evidence type="ECO:0000313" key="2">
    <source>
        <dbReference type="EMBL" id="VEH16468.1"/>
    </source>
</evidence>
<dbReference type="PROSITE" id="PS51257">
    <property type="entry name" value="PROKAR_LIPOPROTEIN"/>
    <property type="match status" value="1"/>
</dbReference>
<dbReference type="Proteomes" id="UP000274578">
    <property type="component" value="Chromosome 1"/>
</dbReference>
<dbReference type="KEGG" id="poc:NCTC13071_02493"/>
<feature type="chain" id="PRO_5018561759" description="Lipoprotein" evidence="1">
    <location>
        <begin position="26"/>
        <end position="190"/>
    </location>
</feature>
<evidence type="ECO:0000256" key="1">
    <source>
        <dbReference type="SAM" id="SignalP"/>
    </source>
</evidence>
<evidence type="ECO:0000313" key="3">
    <source>
        <dbReference type="Proteomes" id="UP000274578"/>
    </source>
</evidence>
<accession>A0A3S4X8V5</accession>
<gene>
    <name evidence="2" type="ORF">NCTC13071_02493</name>
</gene>
<dbReference type="GeneID" id="85013228"/>
<sequence length="190" mass="21803">MKKTKRFIVWSLVLLLAGTSLTACSNDDDENASITYIEPPIYQVNDALWQKLIVGHGWKHVVSYAVENGKITNRNFYKDMIGISPHDLYFTADSVTTYFYSDALGGSPRKVTKAYTTRLSADGKRFEVYREGEMQPLLSCDWLNSRQLCYYESPFVQSDGSLRTLFTYMCRMTDKELKKWQAEANSLPSK</sequence>
<dbReference type="AlphaFoldDB" id="A0A3S4X8V5"/>
<protein>
    <recommendedName>
        <fullName evidence="4">Lipoprotein</fullName>
    </recommendedName>
</protein>
<organism evidence="2 3">
    <name type="scientific">Segatella oris</name>
    <dbReference type="NCBI Taxonomy" id="28135"/>
    <lineage>
        <taxon>Bacteria</taxon>
        <taxon>Pseudomonadati</taxon>
        <taxon>Bacteroidota</taxon>
        <taxon>Bacteroidia</taxon>
        <taxon>Bacteroidales</taxon>
        <taxon>Prevotellaceae</taxon>
        <taxon>Segatella</taxon>
    </lineage>
</organism>
<dbReference type="RefSeq" id="WP_018920513.1">
    <property type="nucleotide sequence ID" value="NZ_LR134384.1"/>
</dbReference>
<feature type="signal peptide" evidence="1">
    <location>
        <begin position="1"/>
        <end position="25"/>
    </location>
</feature>
<reference evidence="2 3" key="1">
    <citation type="submission" date="2018-12" db="EMBL/GenBank/DDBJ databases">
        <authorList>
            <consortium name="Pathogen Informatics"/>
        </authorList>
    </citation>
    <scope>NUCLEOTIDE SEQUENCE [LARGE SCALE GENOMIC DNA]</scope>
    <source>
        <strain evidence="2 3">NCTC13071</strain>
    </source>
</reference>
<proteinExistence type="predicted"/>
<dbReference type="EMBL" id="LR134384">
    <property type="protein sequence ID" value="VEH16468.1"/>
    <property type="molecule type" value="Genomic_DNA"/>
</dbReference>
<name>A0A3S4X8V5_9BACT</name>
<evidence type="ECO:0008006" key="4">
    <source>
        <dbReference type="Google" id="ProtNLM"/>
    </source>
</evidence>